<evidence type="ECO:0000313" key="2">
    <source>
        <dbReference type="Proteomes" id="UP000248168"/>
    </source>
</evidence>
<organism evidence="1 2">
    <name type="scientific">Nitrospira lenta</name>
    <dbReference type="NCBI Taxonomy" id="1436998"/>
    <lineage>
        <taxon>Bacteria</taxon>
        <taxon>Pseudomonadati</taxon>
        <taxon>Nitrospirota</taxon>
        <taxon>Nitrospiria</taxon>
        <taxon>Nitrospirales</taxon>
        <taxon>Nitrospiraceae</taxon>
        <taxon>Nitrospira</taxon>
    </lineage>
</organism>
<protein>
    <submittedName>
        <fullName evidence="1">Uncharacterized protein</fullName>
    </submittedName>
</protein>
<name>A0A330L7F8_9BACT</name>
<proteinExistence type="predicted"/>
<sequence length="162" mass="17803">MGDKIFQPKDGFDRQPIQVLKQREGSRRHLAECGAVVGAGEALCDGPFEQRHPLLGGHGLQQGQHALFLHRLNDDQWVTGADQGAEVMDAGCQGHTSAMLACEVRVTKRTDICYLDSGAVLDTDFAQRKPMVAERCAGGEPLRVAVRSMMILLFHDPPRTLR</sequence>
<dbReference type="Proteomes" id="UP000248168">
    <property type="component" value="Unassembled WGS sequence"/>
</dbReference>
<reference evidence="2" key="1">
    <citation type="submission" date="2018-04" db="EMBL/GenBank/DDBJ databases">
        <authorList>
            <person name="Lucker S."/>
            <person name="Sakoula D."/>
        </authorList>
    </citation>
    <scope>NUCLEOTIDE SEQUENCE [LARGE SCALE GENOMIC DNA]</scope>
</reference>
<gene>
    <name evidence="1" type="ORF">NITLEN_40320</name>
</gene>
<keyword evidence="2" id="KW-1185">Reference proteome</keyword>
<dbReference type="AlphaFoldDB" id="A0A330L7F8"/>
<dbReference type="InParanoid" id="A0A330L7F8"/>
<accession>A0A330L7F8</accession>
<evidence type="ECO:0000313" key="1">
    <source>
        <dbReference type="EMBL" id="SPP65847.1"/>
    </source>
</evidence>
<dbReference type="EMBL" id="OUNR01000017">
    <property type="protein sequence ID" value="SPP65847.1"/>
    <property type="molecule type" value="Genomic_DNA"/>
</dbReference>